<dbReference type="STRING" id="1622118.Lupro_00285"/>
<keyword evidence="2" id="KW-1185">Reference proteome</keyword>
<dbReference type="EMBL" id="CP013355">
    <property type="protein sequence ID" value="AMC09791.1"/>
    <property type="molecule type" value="Genomic_DNA"/>
</dbReference>
<reference evidence="2" key="1">
    <citation type="submission" date="2015-12" db="EMBL/GenBank/DDBJ databases">
        <title>Complete genome sequence of Lutibacter profundus strain LP1.</title>
        <authorList>
            <person name="Wissuwa J."/>
            <person name="Le Moine Bauer S."/>
            <person name="Stokke R."/>
            <person name="Dahle H."/>
            <person name="Steen I.H."/>
        </authorList>
    </citation>
    <scope>NUCLEOTIDE SEQUENCE [LARGE SCALE GENOMIC DNA]</scope>
    <source>
        <strain evidence="2">LP1</strain>
    </source>
</reference>
<dbReference type="InterPro" id="IPR011659">
    <property type="entry name" value="WD40"/>
</dbReference>
<name>A0A120IDW6_9FLAO</name>
<organism evidence="1 2">
    <name type="scientific">Lutibacter profundi</name>
    <dbReference type="NCBI Taxonomy" id="1622118"/>
    <lineage>
        <taxon>Bacteria</taxon>
        <taxon>Pseudomonadati</taxon>
        <taxon>Bacteroidota</taxon>
        <taxon>Flavobacteriia</taxon>
        <taxon>Flavobacteriales</taxon>
        <taxon>Flavobacteriaceae</taxon>
        <taxon>Lutibacter</taxon>
    </lineage>
</organism>
<reference evidence="1 2" key="2">
    <citation type="journal article" date="2016" name="Int. J. Syst. Evol. Microbiol.">
        <title>Lutibacter profundi sp. nov., isolated from a deep-sea hydrothermal system on the Arctic Mid-Ocean Ridge and emended description of the genus Lutibacter.</title>
        <authorList>
            <person name="Le Moine Bauer S."/>
            <person name="Roalkvam I."/>
            <person name="Steen I.H."/>
            <person name="Dahle H."/>
        </authorList>
    </citation>
    <scope>NUCLEOTIDE SEQUENCE [LARGE SCALE GENOMIC DNA]</scope>
    <source>
        <strain evidence="1 2">LP1</strain>
    </source>
</reference>
<dbReference type="RefSeq" id="WP_068205509.1">
    <property type="nucleotide sequence ID" value="NZ_CP013355.1"/>
</dbReference>
<evidence type="ECO:0000313" key="2">
    <source>
        <dbReference type="Proteomes" id="UP000059672"/>
    </source>
</evidence>
<dbReference type="AlphaFoldDB" id="A0A120IDW6"/>
<dbReference type="SUPFAM" id="SSF82171">
    <property type="entry name" value="DPP6 N-terminal domain-like"/>
    <property type="match status" value="1"/>
</dbReference>
<proteinExistence type="predicted"/>
<dbReference type="Gene3D" id="2.120.10.30">
    <property type="entry name" value="TolB, C-terminal domain"/>
    <property type="match status" value="1"/>
</dbReference>
<protein>
    <submittedName>
        <fullName evidence="1">Uncharacterized protein</fullName>
    </submittedName>
</protein>
<dbReference type="Pfam" id="PF07676">
    <property type="entry name" value="PD40"/>
    <property type="match status" value="2"/>
</dbReference>
<dbReference type="KEGG" id="lut:Lupro_00285"/>
<evidence type="ECO:0000313" key="1">
    <source>
        <dbReference type="EMBL" id="AMC09791.1"/>
    </source>
</evidence>
<dbReference type="InterPro" id="IPR011042">
    <property type="entry name" value="6-blade_b-propeller_TolB-like"/>
</dbReference>
<dbReference type="OrthoDB" id="8432779at2"/>
<dbReference type="Proteomes" id="UP000059672">
    <property type="component" value="Chromosome"/>
</dbReference>
<sequence>MFVFLIYSCILDDYNKPNSGYKYFIGEFPETPTNLTDFNTQYDDYNSTAPSLGETFPFCFSSNRRSNGNNYDIIYKLMSIDFSKTSGILNVFNNTNGNLNVVIENSNLTIALNIINTTSNEFGPYLIPKGRKQGGTNINGRYESYIFLYSSGSSGNQDIMYTHNLDREAYVLPKGVDFMNSEFDDAYPTFNKDNSKLFFTSNREGTYNIYSNETDNTKGVLEILNNTNSASLKSTILSSSFDDKCPFILGDFMVFTSNRDGGYGGYDLYYSIYDNGEWSLPINFGDKINTQYDEFRPIVREQWDFSNDIMIFSSNRPGGLGGFDLYYVGIKKIN</sequence>
<gene>
    <name evidence="1" type="ORF">Lupro_00285</name>
</gene>
<accession>A0A120IDW6</accession>